<reference evidence="5 6" key="4">
    <citation type="journal article" date="2021" name="PeerJ">
        <title>Analysis of 44 Vibrio anguillarum genomes reveals high genetic diversity.</title>
        <authorList>
            <person name="Hansen M.J."/>
            <person name="Dalsgaard I."/>
        </authorList>
    </citation>
    <scope>NUCLEOTIDE SEQUENCE [LARGE SCALE GENOMIC DNA]</scope>
    <source>
        <strain evidence="4 6">040915-1/1B</strain>
        <strain evidence="3 5">17-16730-2A</strain>
    </source>
</reference>
<gene>
    <name evidence="2" type="primary">JM41</name>
    <name evidence="3" type="ORF">EAY07_18845</name>
    <name evidence="4" type="ORF">EAY46_21430</name>
</gene>
<dbReference type="InterPro" id="IPR017642">
    <property type="entry name" value="DNA_S_mod_DndB"/>
</dbReference>
<dbReference type="NCBIfam" id="TIGR03187">
    <property type="entry name" value="DGQHR"/>
    <property type="match status" value="1"/>
</dbReference>
<sequence length="514" mass="57491">MKPTLTPSSEHVYSFAAARGIQFKPYFNINVPARVLVKLLRIDDAGSTMERSQRSINQRRANAFADYLIDNLLNDTGFIIPTVTGYIDSTLAAGEPGFYSALEQCDLMNVNIGYDNVGVLVVAMDAEIKLFDGQHRSYGTYLALNRILSNPQKYSKIDLSSISVPLMAYTNLTLVERQMFFSDINMNMSKPQAAIGIAYDHRDPLARFAVEIAQELPFAGLVELEKNTVSKKSDKLFSMKTIYDVVKSIMGIGTKYTKADFTEEKKQYVREVLAKFSRPMGWSALEFSGTTESIRESSIITHTVMLKAVAEAAKIINAQFPDFVGVDLNQLVDLDYSRDGGDFMGRCIEPVSKNMRMNQIGIKLAANKLILTVGAKLPPEMALLEKQYFEDRDEPKQSDEQEPLQEVKPLQETTQDPQNRRDFLIGDARTMVILAAGDNEKAPNVVTRKAGIVVQTMMDYENTKDISLFPIIPAMKDFIKSELDKKGAAHSWRLVASEQSVMRLIESSLAEVGY</sequence>
<feature type="region of interest" description="Disordered" evidence="1">
    <location>
        <begin position="390"/>
        <end position="421"/>
    </location>
</feature>
<dbReference type="CDD" id="cd16412">
    <property type="entry name" value="dndB"/>
    <property type="match status" value="1"/>
</dbReference>
<feature type="compositionally biased region" description="Basic and acidic residues" evidence="1">
    <location>
        <begin position="390"/>
        <end position="399"/>
    </location>
</feature>
<reference evidence="2" key="3">
    <citation type="journal article" date="2005" name="Arch. Microbiol.">
        <title>Gene cloning, expression and functional characterization of a phosphopantetheinyl transferase from Vibrio anguillarum serotype O1.</title>
        <authorList>
            <person name="Liu Q."/>
            <person name="Ma Y."/>
            <person name="Zhou L."/>
            <person name="Zhang Y."/>
        </authorList>
    </citation>
    <scope>NUCLEOTIDE SEQUENCE</scope>
    <source>
        <plasmid evidence="2">pEIB1</plasmid>
    </source>
</reference>
<dbReference type="RefSeq" id="WP_011154661.1">
    <property type="nucleotide sequence ID" value="NZ_CP016256.1"/>
</dbReference>
<keyword evidence="6" id="KW-1185">Reference proteome</keyword>
<reference evidence="2" key="2">
    <citation type="journal article" date="2004" name="Arch. Microbiol.">
        <title>Cloning, identification and expression of an entE homologue angE from Vibrio anguillarum serotype O1.</title>
        <authorList>
            <person name="Liu Q."/>
            <person name="Ma Y."/>
            <person name="Wu H."/>
            <person name="Shao M."/>
            <person name="Liu H."/>
            <person name="Zhang Y."/>
        </authorList>
    </citation>
    <scope>NUCLEOTIDE SEQUENCE</scope>
    <source>
        <plasmid evidence="2">pEIB1</plasmid>
    </source>
</reference>
<dbReference type="Proteomes" id="UP000722957">
    <property type="component" value="Unassembled WGS sequence"/>
</dbReference>
<proteinExistence type="predicted"/>
<evidence type="ECO:0000313" key="4">
    <source>
        <dbReference type="EMBL" id="MBF4375567.1"/>
    </source>
</evidence>
<keyword evidence="2" id="KW-0614">Plasmid</keyword>
<dbReference type="KEGG" id="vau:VANGNB10_67p060"/>
<evidence type="ECO:0000256" key="1">
    <source>
        <dbReference type="SAM" id="MobiDB-lite"/>
    </source>
</evidence>
<dbReference type="InterPro" id="IPR017601">
    <property type="entry name" value="DGQHR-contain_dom"/>
</dbReference>
<evidence type="ECO:0000313" key="3">
    <source>
        <dbReference type="EMBL" id="MBF4274041.1"/>
    </source>
</evidence>
<accession>Q7WUV1</accession>
<protein>
    <submittedName>
        <fullName evidence="3">DGQHR domain-containing protein</fullName>
    </submittedName>
</protein>
<dbReference type="EMBL" id="RDOM01000082">
    <property type="protein sequence ID" value="MBF4274041.1"/>
    <property type="molecule type" value="Genomic_DNA"/>
</dbReference>
<name>Q7WUV1_VIBAN</name>
<dbReference type="Proteomes" id="UP000726136">
    <property type="component" value="Unassembled WGS sequence"/>
</dbReference>
<dbReference type="AlphaFoldDB" id="Q7WUV1"/>
<dbReference type="OMA" id="YSALEQC"/>
<organism evidence="2">
    <name type="scientific">Vibrio anguillarum</name>
    <name type="common">Listonella anguillarum</name>
    <dbReference type="NCBI Taxonomy" id="55601"/>
    <lineage>
        <taxon>Bacteria</taxon>
        <taxon>Pseudomonadati</taxon>
        <taxon>Pseudomonadota</taxon>
        <taxon>Gammaproteobacteria</taxon>
        <taxon>Vibrionales</taxon>
        <taxon>Vibrionaceae</taxon>
        <taxon>Vibrio</taxon>
    </lineage>
</organism>
<dbReference type="EMBL" id="RDPI01000213">
    <property type="protein sequence ID" value="MBF4375567.1"/>
    <property type="molecule type" value="Genomic_DNA"/>
</dbReference>
<evidence type="ECO:0000313" key="2">
    <source>
        <dbReference type="EMBL" id="AAO92395.2"/>
    </source>
</evidence>
<evidence type="ECO:0000313" key="5">
    <source>
        <dbReference type="Proteomes" id="UP000722957"/>
    </source>
</evidence>
<evidence type="ECO:0000313" key="6">
    <source>
        <dbReference type="Proteomes" id="UP000726136"/>
    </source>
</evidence>
<dbReference type="EMBL" id="AY255699">
    <property type="protein sequence ID" value="AAO92395.2"/>
    <property type="molecule type" value="Genomic_DNA"/>
</dbReference>
<reference evidence="2" key="1">
    <citation type="journal article" date="2003" name="Acta Biochim. Biophys. Sin.">
        <title>DNA sequencing of a plasmid with virulence from marine fish pathogen Vibrio anguillarum.</title>
        <authorList>
            <person name="Wu H.Z."/>
            <person name="Zhang H.Z."/>
            <person name="Lu C.X."/>
            <person name="Liang N."/>
            <person name="Jin H.Y."/>
            <person name="Ma Y."/>
            <person name="Zhang Y.X."/>
        </authorList>
    </citation>
    <scope>NUCLEOTIDE SEQUENCE</scope>
    <source>
        <plasmid evidence="2">pEIB1</plasmid>
    </source>
</reference>
<dbReference type="Pfam" id="PF14072">
    <property type="entry name" value="DndB"/>
    <property type="match status" value="1"/>
</dbReference>
<geneLocation type="plasmid" evidence="2">
    <name>pEIB1</name>
</geneLocation>